<keyword evidence="3" id="KW-1185">Reference proteome</keyword>
<feature type="domain" description="Phage head morphogenesis" evidence="1">
    <location>
        <begin position="137"/>
        <end position="257"/>
    </location>
</feature>
<dbReference type="InterPro" id="IPR006528">
    <property type="entry name" value="Phage_head_morphogenesis_dom"/>
</dbReference>
<accession>A0A7K1SKV1</accession>
<evidence type="ECO:0000313" key="3">
    <source>
        <dbReference type="Proteomes" id="UP000436006"/>
    </source>
</evidence>
<dbReference type="Proteomes" id="UP000436006">
    <property type="component" value="Unassembled WGS sequence"/>
</dbReference>
<proteinExistence type="predicted"/>
<reference evidence="2 3" key="1">
    <citation type="submission" date="2019-12" db="EMBL/GenBank/DDBJ databases">
        <title>Spirosoma sp. HMF4905 genome sequencing and assembly.</title>
        <authorList>
            <person name="Kang H."/>
            <person name="Cha I."/>
            <person name="Kim H."/>
            <person name="Joh K."/>
        </authorList>
    </citation>
    <scope>NUCLEOTIDE SEQUENCE [LARGE SCALE GENOMIC DNA]</scope>
    <source>
        <strain evidence="2 3">HMF4905</strain>
    </source>
</reference>
<name>A0A7K1SKV1_9BACT</name>
<dbReference type="Pfam" id="PF04233">
    <property type="entry name" value="Phage_Mu_F"/>
    <property type="match status" value="1"/>
</dbReference>
<dbReference type="EMBL" id="WPIN01000015">
    <property type="protein sequence ID" value="MVM34405.1"/>
    <property type="molecule type" value="Genomic_DNA"/>
</dbReference>
<comment type="caution">
    <text evidence="2">The sequence shown here is derived from an EMBL/GenBank/DDBJ whole genome shotgun (WGS) entry which is preliminary data.</text>
</comment>
<protein>
    <recommendedName>
        <fullName evidence="1">Phage head morphogenesis domain-containing protein</fullName>
    </recommendedName>
</protein>
<sequence>MNLQEQRRYALAFLRWYKRHERRAYRLVQEWLSGIKENLLAMLERIGLTGTIFNINDLVQIGSVRELLTRIYQHTLPEAAKREFERLRELIPQRTGRTITADVGFFSRVWQNTTTRLLSQADTASRITQIAETTRNQIRRVLVQANAENVDNREAARRISTVLGGKGVRTRSRLIARTETTRVASLGHEAGAMSTSLQLNKVWIATADTRTREHHRQMIGKKPVPKDSYFVVGGVKMKFPGDPAGGAKECCNCRCCVTYIPV</sequence>
<dbReference type="RefSeq" id="WP_157589225.1">
    <property type="nucleotide sequence ID" value="NZ_WPIN01000015.1"/>
</dbReference>
<evidence type="ECO:0000259" key="1">
    <source>
        <dbReference type="Pfam" id="PF04233"/>
    </source>
</evidence>
<organism evidence="2 3">
    <name type="scientific">Spirosoma arboris</name>
    <dbReference type="NCBI Taxonomy" id="2682092"/>
    <lineage>
        <taxon>Bacteria</taxon>
        <taxon>Pseudomonadati</taxon>
        <taxon>Bacteroidota</taxon>
        <taxon>Cytophagia</taxon>
        <taxon>Cytophagales</taxon>
        <taxon>Cytophagaceae</taxon>
        <taxon>Spirosoma</taxon>
    </lineage>
</organism>
<evidence type="ECO:0000313" key="2">
    <source>
        <dbReference type="EMBL" id="MVM34405.1"/>
    </source>
</evidence>
<gene>
    <name evidence="2" type="ORF">GO755_30515</name>
</gene>
<dbReference type="AlphaFoldDB" id="A0A7K1SKV1"/>